<name>A0A2M4DFH5_ANODA</name>
<accession>A0A2M4DFH5</accession>
<sequence>MGGRHHIAVCAGVVMRWTVAWARNASTNLVAQPIERFNVFLAGWFFRKFILLVRQSALSESTNFLTSFVIFRELVRFGRWIHVRTVKGR</sequence>
<reference evidence="1" key="1">
    <citation type="submission" date="2018-01" db="EMBL/GenBank/DDBJ databases">
        <title>An insight into the sialome of Amazonian anophelines.</title>
        <authorList>
            <person name="Ribeiro J.M."/>
            <person name="Scarpassa V."/>
            <person name="Calvo E."/>
        </authorList>
    </citation>
    <scope>NUCLEOTIDE SEQUENCE</scope>
</reference>
<protein>
    <submittedName>
        <fullName evidence="1">Putative secreted protein</fullName>
    </submittedName>
</protein>
<proteinExistence type="predicted"/>
<dbReference type="EMBL" id="GGFL01012162">
    <property type="protein sequence ID" value="MBW76340.1"/>
    <property type="molecule type" value="Transcribed_RNA"/>
</dbReference>
<evidence type="ECO:0000313" key="1">
    <source>
        <dbReference type="EMBL" id="MBW76340.1"/>
    </source>
</evidence>
<organism evidence="1">
    <name type="scientific">Anopheles darlingi</name>
    <name type="common">Mosquito</name>
    <dbReference type="NCBI Taxonomy" id="43151"/>
    <lineage>
        <taxon>Eukaryota</taxon>
        <taxon>Metazoa</taxon>
        <taxon>Ecdysozoa</taxon>
        <taxon>Arthropoda</taxon>
        <taxon>Hexapoda</taxon>
        <taxon>Insecta</taxon>
        <taxon>Pterygota</taxon>
        <taxon>Neoptera</taxon>
        <taxon>Endopterygota</taxon>
        <taxon>Diptera</taxon>
        <taxon>Nematocera</taxon>
        <taxon>Culicoidea</taxon>
        <taxon>Culicidae</taxon>
        <taxon>Anophelinae</taxon>
        <taxon>Anopheles</taxon>
    </lineage>
</organism>
<dbReference type="AlphaFoldDB" id="A0A2M4DFH5"/>